<evidence type="ECO:0000256" key="1">
    <source>
        <dbReference type="SAM" id="MobiDB-lite"/>
    </source>
</evidence>
<name>A0A182V3H8_ANOME</name>
<organism evidence="2 3">
    <name type="scientific">Anopheles merus</name>
    <name type="common">Mosquito</name>
    <dbReference type="NCBI Taxonomy" id="30066"/>
    <lineage>
        <taxon>Eukaryota</taxon>
        <taxon>Metazoa</taxon>
        <taxon>Ecdysozoa</taxon>
        <taxon>Arthropoda</taxon>
        <taxon>Hexapoda</taxon>
        <taxon>Insecta</taxon>
        <taxon>Pterygota</taxon>
        <taxon>Neoptera</taxon>
        <taxon>Endopterygota</taxon>
        <taxon>Diptera</taxon>
        <taxon>Nematocera</taxon>
        <taxon>Culicoidea</taxon>
        <taxon>Culicidae</taxon>
        <taxon>Anophelinae</taxon>
        <taxon>Anopheles</taxon>
    </lineage>
</organism>
<dbReference type="Proteomes" id="UP000075903">
    <property type="component" value="Unassembled WGS sequence"/>
</dbReference>
<dbReference type="EnsemblMetazoa" id="AMEM008240-RA">
    <property type="protein sequence ID" value="AMEM008240-PA"/>
    <property type="gene ID" value="AMEM008240"/>
</dbReference>
<protein>
    <submittedName>
        <fullName evidence="2">Uncharacterized protein</fullName>
    </submittedName>
</protein>
<proteinExistence type="predicted"/>
<reference evidence="2" key="1">
    <citation type="submission" date="2020-05" db="UniProtKB">
        <authorList>
            <consortium name="EnsemblMetazoa"/>
        </authorList>
    </citation>
    <scope>IDENTIFICATION</scope>
    <source>
        <strain evidence="2">MAF</strain>
    </source>
</reference>
<evidence type="ECO:0000313" key="3">
    <source>
        <dbReference type="Proteomes" id="UP000075903"/>
    </source>
</evidence>
<dbReference type="VEuPathDB" id="VectorBase:AMEM008240"/>
<sequence length="200" mass="21650">MVSDGPASSPVHFQAGSNTVSSCIMKIVCSRSNFFTSSVLSSSDVPRSSRVESHIFSRMRPWTELRELRASSLNQPSRPVEDMGTDISATGPLQSTDIGPVFGAHNGAPCNIGSPHVPRRSSLRLSDSRKTVATRRKHGAEASRQKRYFVRSTMSFQAAAAAAPIPVGAERWPVIGDILVSSASKEENFLPYNIQATVFD</sequence>
<keyword evidence="3" id="KW-1185">Reference proteome</keyword>
<evidence type="ECO:0000313" key="2">
    <source>
        <dbReference type="EnsemblMetazoa" id="AMEM008240-PA"/>
    </source>
</evidence>
<dbReference type="AlphaFoldDB" id="A0A182V3H8"/>
<feature type="region of interest" description="Disordered" evidence="1">
    <location>
        <begin position="115"/>
        <end position="144"/>
    </location>
</feature>
<accession>A0A182V3H8</accession>